<accession>A0A7S3UXS1</accession>
<evidence type="ECO:0000313" key="2">
    <source>
        <dbReference type="EMBL" id="CAE0440396.1"/>
    </source>
</evidence>
<evidence type="ECO:0000259" key="1">
    <source>
        <dbReference type="PROSITE" id="PS00022"/>
    </source>
</evidence>
<proteinExistence type="predicted"/>
<dbReference type="AlphaFoldDB" id="A0A7S3UXS1"/>
<reference evidence="2" key="1">
    <citation type="submission" date="2021-01" db="EMBL/GenBank/DDBJ databases">
        <authorList>
            <person name="Corre E."/>
            <person name="Pelletier E."/>
            <person name="Niang G."/>
            <person name="Scheremetjew M."/>
            <person name="Finn R."/>
            <person name="Kale V."/>
            <person name="Holt S."/>
            <person name="Cochrane G."/>
            <person name="Meng A."/>
            <person name="Brown T."/>
            <person name="Cohen L."/>
        </authorList>
    </citation>
    <scope>NUCLEOTIDE SEQUENCE</scope>
    <source>
        <strain evidence="2">GSBS06</strain>
    </source>
</reference>
<dbReference type="PROSITE" id="PS00022">
    <property type="entry name" value="EGF_1"/>
    <property type="match status" value="1"/>
</dbReference>
<dbReference type="EMBL" id="HBIN01013926">
    <property type="protein sequence ID" value="CAE0440396.1"/>
    <property type="molecule type" value="Transcribed_RNA"/>
</dbReference>
<sequence>MYIGCECDPSYTGYDCSIRECPKGDDPMTTGQADEVQLFQCIASTGSFTLTWKEATSEPIPVTASITTFLKALLAMSTVRAASVDFSEDGIAVCSTSVSQVSLLNETVVTALQYMKEYGGK</sequence>
<feature type="domain" description="EGF-like" evidence="1">
    <location>
        <begin position="5"/>
        <end position="16"/>
    </location>
</feature>
<gene>
    <name evidence="2" type="ORF">ASTO00021_LOCUS10530</name>
</gene>
<dbReference type="InterPro" id="IPR000742">
    <property type="entry name" value="EGF"/>
</dbReference>
<organism evidence="2">
    <name type="scientific">Aplanochytrium stocchinoi</name>
    <dbReference type="NCBI Taxonomy" id="215587"/>
    <lineage>
        <taxon>Eukaryota</taxon>
        <taxon>Sar</taxon>
        <taxon>Stramenopiles</taxon>
        <taxon>Bigyra</taxon>
        <taxon>Labyrinthulomycetes</taxon>
        <taxon>Thraustochytrida</taxon>
        <taxon>Thraustochytriidae</taxon>
        <taxon>Aplanochytrium</taxon>
    </lineage>
</organism>
<protein>
    <recommendedName>
        <fullName evidence="1">EGF-like domain-containing protein</fullName>
    </recommendedName>
</protein>
<name>A0A7S3UXS1_9STRA</name>